<evidence type="ECO:0000256" key="1">
    <source>
        <dbReference type="ARBA" id="ARBA00022679"/>
    </source>
</evidence>
<dbReference type="InterPro" id="IPR006218">
    <property type="entry name" value="DAHP1/KDSA"/>
</dbReference>
<dbReference type="EMBL" id="WOFE01000001">
    <property type="protein sequence ID" value="MBM5570688.1"/>
    <property type="molecule type" value="Genomic_DNA"/>
</dbReference>
<keyword evidence="1 4" id="KW-0808">Transferase</keyword>
<dbReference type="PANTHER" id="PTHR43018:SF3">
    <property type="entry name" value="CARBOXYSOME FORMATION PROTEIN"/>
    <property type="match status" value="1"/>
</dbReference>
<evidence type="ECO:0000259" key="2">
    <source>
        <dbReference type="Pfam" id="PF00793"/>
    </source>
</evidence>
<dbReference type="GO" id="GO:0003849">
    <property type="term" value="F:3-deoxy-7-phosphoheptulonate synthase activity"/>
    <property type="evidence" value="ECO:0007669"/>
    <property type="project" value="UniProtKB-EC"/>
</dbReference>
<evidence type="ECO:0000313" key="4">
    <source>
        <dbReference type="EMBL" id="MBM5570688.1"/>
    </source>
</evidence>
<dbReference type="SUPFAM" id="SSF51569">
    <property type="entry name" value="Aldolase"/>
    <property type="match status" value="1"/>
</dbReference>
<dbReference type="InterPro" id="IPR013785">
    <property type="entry name" value="Aldolase_TIM"/>
</dbReference>
<reference evidence="4 5" key="1">
    <citation type="submission" date="2019-11" db="EMBL/GenBank/DDBJ databases">
        <title>Novel Deefgea species.</title>
        <authorList>
            <person name="Han J.-H."/>
        </authorList>
    </citation>
    <scope>NUCLEOTIDE SEQUENCE [LARGE SCALE GENOMIC DNA]</scope>
    <source>
        <strain evidence="4 5">LMG 24817</strain>
    </source>
</reference>
<gene>
    <name evidence="4" type="ORF">GM173_03735</name>
</gene>
<organism evidence="4 5">
    <name type="scientific">Deefgea chitinilytica</name>
    <dbReference type="NCBI Taxonomy" id="570276"/>
    <lineage>
        <taxon>Bacteria</taxon>
        <taxon>Pseudomonadati</taxon>
        <taxon>Pseudomonadota</taxon>
        <taxon>Betaproteobacteria</taxon>
        <taxon>Neisseriales</taxon>
        <taxon>Chitinibacteraceae</taxon>
        <taxon>Deefgea</taxon>
    </lineage>
</organism>
<keyword evidence="5" id="KW-1185">Reference proteome</keyword>
<dbReference type="EC" id="2.5.1.54" evidence="4"/>
<sequence>MIIVMQLNAQEQQISAVIEQIRAAGLKEHVSRGAELVIIGAIGDEDRLNPLAFEMLAGVERVTRVTKQYKMVSRATQPAGALFKVRGVEIGGEQIQVCAGVHSWFATQVAQVTADAVQAAGCRLLWSRLERPAHSPYEFYGASLENASALRALARQSSLPFVVEVNDVQALEALLAYDVDIIQLGAQSMSHRGLLRELGRLNKPVILRRGLASSVADWLLAAEAIAAGGNHHIILCEPGVRGSLDVATIALLKRETYLPVFVDVSHASTRAWMTPHLTMAAVAAGADGLMIDVHTARVPAVDFGDQSVEVAQLEQIMIGLRAIAPALGRKI</sequence>
<evidence type="ECO:0000259" key="3">
    <source>
        <dbReference type="Pfam" id="PF18152"/>
    </source>
</evidence>
<dbReference type="RefSeq" id="WP_203569970.1">
    <property type="nucleotide sequence ID" value="NZ_WOFE01000001.1"/>
</dbReference>
<comment type="caution">
    <text evidence="4">The sequence shown here is derived from an EMBL/GenBank/DDBJ whole genome shotgun (WGS) entry which is preliminary data.</text>
</comment>
<accession>A0ABS2C959</accession>
<dbReference type="Gene3D" id="3.30.70.1140">
    <property type="entry name" value="Phospho-2-dehydro-3-deoxyheptonate aldolase, domain 1"/>
    <property type="match status" value="1"/>
</dbReference>
<dbReference type="Gene3D" id="3.20.20.70">
    <property type="entry name" value="Aldolase class I"/>
    <property type="match status" value="1"/>
</dbReference>
<evidence type="ECO:0000313" key="5">
    <source>
        <dbReference type="Proteomes" id="UP001195660"/>
    </source>
</evidence>
<feature type="domain" description="DAHP synthase ferredoxin-like" evidence="3">
    <location>
        <begin position="1"/>
        <end position="67"/>
    </location>
</feature>
<dbReference type="InterPro" id="IPR041071">
    <property type="entry name" value="DAHP_snth_FXD"/>
</dbReference>
<dbReference type="Pfam" id="PF18152">
    <property type="entry name" value="DAHP_snth_FXD"/>
    <property type="match status" value="1"/>
</dbReference>
<proteinExistence type="predicted"/>
<dbReference type="PANTHER" id="PTHR43018">
    <property type="entry name" value="PHOSPHO-2-DEHYDRO-3-DEOXYHEPTONATE ALDOLASE"/>
    <property type="match status" value="1"/>
</dbReference>
<dbReference type="Proteomes" id="UP001195660">
    <property type="component" value="Unassembled WGS sequence"/>
</dbReference>
<dbReference type="InterPro" id="IPR052899">
    <property type="entry name" value="Class-I_DAHP_synthase"/>
</dbReference>
<protein>
    <submittedName>
        <fullName evidence="4">3-deoxy-7-phosphoheptulonate synthase</fullName>
        <ecNumber evidence="4">2.5.1.54</ecNumber>
    </submittedName>
</protein>
<dbReference type="Pfam" id="PF00793">
    <property type="entry name" value="DAHP_synth_1"/>
    <property type="match status" value="1"/>
</dbReference>
<feature type="domain" description="DAHP synthetase I/KDSA" evidence="2">
    <location>
        <begin position="88"/>
        <end position="316"/>
    </location>
</feature>
<name>A0ABS2C959_9NEIS</name>